<gene>
    <name evidence="1" type="ORF">ACFQ1U_02675</name>
</gene>
<dbReference type="Proteomes" id="UP001597062">
    <property type="component" value="Unassembled WGS sequence"/>
</dbReference>
<dbReference type="RefSeq" id="WP_386105041.1">
    <property type="nucleotide sequence ID" value="NZ_JBHTJR010000017.1"/>
</dbReference>
<dbReference type="SUPFAM" id="SSF53756">
    <property type="entry name" value="UDP-Glycosyltransferase/glycogen phosphorylase"/>
    <property type="match status" value="1"/>
</dbReference>
<dbReference type="Gene3D" id="3.40.50.2000">
    <property type="entry name" value="Glycogen Phosphorylase B"/>
    <property type="match status" value="1"/>
</dbReference>
<dbReference type="EMBL" id="JBHTJR010000017">
    <property type="protein sequence ID" value="MFD0992097.1"/>
    <property type="molecule type" value="Genomic_DNA"/>
</dbReference>
<comment type="caution">
    <text evidence="1">The sequence shown here is derived from an EMBL/GenBank/DDBJ whole genome shotgun (WGS) entry which is preliminary data.</text>
</comment>
<keyword evidence="2" id="KW-1185">Reference proteome</keyword>
<evidence type="ECO:0000313" key="2">
    <source>
        <dbReference type="Proteomes" id="UP001597062"/>
    </source>
</evidence>
<dbReference type="Pfam" id="PF13528">
    <property type="entry name" value="Glyco_trans_1_3"/>
    <property type="match status" value="1"/>
</dbReference>
<evidence type="ECO:0000313" key="1">
    <source>
        <dbReference type="EMBL" id="MFD0992097.1"/>
    </source>
</evidence>
<reference evidence="2" key="1">
    <citation type="journal article" date="2019" name="Int. J. Syst. Evol. Microbiol.">
        <title>The Global Catalogue of Microorganisms (GCM) 10K type strain sequencing project: providing services to taxonomists for standard genome sequencing and annotation.</title>
        <authorList>
            <consortium name="The Broad Institute Genomics Platform"/>
            <consortium name="The Broad Institute Genome Sequencing Center for Infectious Disease"/>
            <person name="Wu L."/>
            <person name="Ma J."/>
        </authorList>
    </citation>
    <scope>NUCLEOTIDE SEQUENCE [LARGE SCALE GENOMIC DNA]</scope>
    <source>
        <strain evidence="2">CCUG 60527</strain>
    </source>
</reference>
<protein>
    <submittedName>
        <fullName evidence="1">Glycosyltransferase family protein</fullName>
    </submittedName>
</protein>
<organism evidence="1 2">
    <name type="scientific">Tenacibaculum geojense</name>
    <dbReference type="NCBI Taxonomy" id="915352"/>
    <lineage>
        <taxon>Bacteria</taxon>
        <taxon>Pseudomonadati</taxon>
        <taxon>Bacteroidota</taxon>
        <taxon>Flavobacteriia</taxon>
        <taxon>Flavobacteriales</taxon>
        <taxon>Flavobacteriaceae</taxon>
        <taxon>Tenacibaculum</taxon>
    </lineage>
</organism>
<accession>A0ABW3JNP1</accession>
<name>A0ABW3JNP1_9FLAO</name>
<proteinExistence type="predicted"/>
<sequence length="338" mass="38602">MKILYAIQGTGNGHVSRALEVVPHLQKRADVDVLISGNQCELELPFPIKYKYYGLSFIFGKKGGIDIIQTLKKTKFKNLIKEIKTVPVKNYDLVINDFEPVTAWACKLNNVPIISLSHQNAVADENAPKYGILKPEKFILKYYAPAKNKFGFHFKTYSSATFLPIIRKEIRHRNITNKGHYTVYLPAYGDKKLIKILSHFKHVKWEVFSKHSNEFKLHHNITIRPINGEEFIKSIASSSGVLCGAGFETPAEALFLKKKLMVIPMKNQYEQQCNALALEEMGVPVLKKLSKKQIRKIDKWLKSKEVVQVNYPDVTEDILDAIILPYYNETLLPQITIG</sequence>